<dbReference type="Proteomes" id="UP001529510">
    <property type="component" value="Unassembled WGS sequence"/>
</dbReference>
<keyword evidence="3" id="KW-1185">Reference proteome</keyword>
<dbReference type="EMBL" id="JAMKFB020000022">
    <property type="protein sequence ID" value="KAL0160074.1"/>
    <property type="molecule type" value="Genomic_DNA"/>
</dbReference>
<dbReference type="AlphaFoldDB" id="A0ABD0NEM0"/>
<feature type="region of interest" description="Disordered" evidence="1">
    <location>
        <begin position="102"/>
        <end position="128"/>
    </location>
</feature>
<evidence type="ECO:0000313" key="2">
    <source>
        <dbReference type="EMBL" id="KAL0160074.1"/>
    </source>
</evidence>
<feature type="non-terminal residue" evidence="2">
    <location>
        <position position="1"/>
    </location>
</feature>
<comment type="caution">
    <text evidence="2">The sequence shown here is derived from an EMBL/GenBank/DDBJ whole genome shotgun (WGS) entry which is preliminary data.</text>
</comment>
<feature type="compositionally biased region" description="Low complexity" evidence="1">
    <location>
        <begin position="107"/>
        <end position="116"/>
    </location>
</feature>
<gene>
    <name evidence="2" type="ORF">M9458_043799</name>
</gene>
<proteinExistence type="predicted"/>
<name>A0ABD0NEM0_CIRMR</name>
<sequence length="223" mass="23719">MWRNLGSCLRAQCWGLLVIANGNGDANSNLLGDTGHVLGTETLSPGPKRPSCVGVHRQHTGGLLHQSPGRLAHQILLWAQGKLLSLRAVHILGCLNHRADILGPGDGDSTPSSGESVPRRGPSPASSPLLAGMSMVSDLVCPGQLFMGDFRQEGSPFAERGHLPSHLPGVEEAVGVAPEGAQIIASGLLTEVVETILQSRALFTRKLYALKWNFHFLVWQPPA</sequence>
<organism evidence="2 3">
    <name type="scientific">Cirrhinus mrigala</name>
    <name type="common">Mrigala</name>
    <dbReference type="NCBI Taxonomy" id="683832"/>
    <lineage>
        <taxon>Eukaryota</taxon>
        <taxon>Metazoa</taxon>
        <taxon>Chordata</taxon>
        <taxon>Craniata</taxon>
        <taxon>Vertebrata</taxon>
        <taxon>Euteleostomi</taxon>
        <taxon>Actinopterygii</taxon>
        <taxon>Neopterygii</taxon>
        <taxon>Teleostei</taxon>
        <taxon>Ostariophysi</taxon>
        <taxon>Cypriniformes</taxon>
        <taxon>Cyprinidae</taxon>
        <taxon>Labeoninae</taxon>
        <taxon>Labeonini</taxon>
        <taxon>Cirrhinus</taxon>
    </lineage>
</organism>
<reference evidence="2 3" key="1">
    <citation type="submission" date="2024-05" db="EMBL/GenBank/DDBJ databases">
        <title>Genome sequencing and assembly of Indian major carp, Cirrhinus mrigala (Hamilton, 1822).</title>
        <authorList>
            <person name="Mohindra V."/>
            <person name="Chowdhury L.M."/>
            <person name="Lal K."/>
            <person name="Jena J.K."/>
        </authorList>
    </citation>
    <scope>NUCLEOTIDE SEQUENCE [LARGE SCALE GENOMIC DNA]</scope>
    <source>
        <strain evidence="2">CM1030</strain>
        <tissue evidence="2">Blood</tissue>
    </source>
</reference>
<evidence type="ECO:0000313" key="3">
    <source>
        <dbReference type="Proteomes" id="UP001529510"/>
    </source>
</evidence>
<evidence type="ECO:0000256" key="1">
    <source>
        <dbReference type="SAM" id="MobiDB-lite"/>
    </source>
</evidence>
<accession>A0ABD0NEM0</accession>
<protein>
    <submittedName>
        <fullName evidence="2">Uncharacterized protein</fullName>
    </submittedName>
</protein>